<proteinExistence type="predicted"/>
<gene>
    <name evidence="1" type="ORF">A3C19_01915</name>
</gene>
<evidence type="ECO:0000313" key="2">
    <source>
        <dbReference type="Proteomes" id="UP000178532"/>
    </source>
</evidence>
<accession>A0A1F6DNG9</accession>
<protein>
    <submittedName>
        <fullName evidence="1">Uncharacterized protein</fullName>
    </submittedName>
</protein>
<dbReference type="EMBL" id="MFLI01000002">
    <property type="protein sequence ID" value="OGG62830.1"/>
    <property type="molecule type" value="Genomic_DNA"/>
</dbReference>
<sequence length="77" mass="9302">MYTRHNEINHLFDETIAHLIKLHGPRFREKKIFLEVLGDTPEMRETFFRFLHDVSTCPPEVILWCRRQINTHLSVVK</sequence>
<dbReference type="Proteomes" id="UP000178532">
    <property type="component" value="Unassembled WGS sequence"/>
</dbReference>
<name>A0A1F6DNG9_9BACT</name>
<organism evidence="1 2">
    <name type="scientific">Candidatus Kaiserbacteria bacterium RIFCSPHIGHO2_02_FULL_54_22</name>
    <dbReference type="NCBI Taxonomy" id="1798495"/>
    <lineage>
        <taxon>Bacteria</taxon>
        <taxon>Candidatus Kaiseribacteriota</taxon>
    </lineage>
</organism>
<dbReference type="AlphaFoldDB" id="A0A1F6DNG9"/>
<reference evidence="1 2" key="1">
    <citation type="journal article" date="2016" name="Nat. Commun.">
        <title>Thousands of microbial genomes shed light on interconnected biogeochemical processes in an aquifer system.</title>
        <authorList>
            <person name="Anantharaman K."/>
            <person name="Brown C.T."/>
            <person name="Hug L.A."/>
            <person name="Sharon I."/>
            <person name="Castelle C.J."/>
            <person name="Probst A.J."/>
            <person name="Thomas B.C."/>
            <person name="Singh A."/>
            <person name="Wilkins M.J."/>
            <person name="Karaoz U."/>
            <person name="Brodie E.L."/>
            <person name="Williams K.H."/>
            <person name="Hubbard S.S."/>
            <person name="Banfield J.F."/>
        </authorList>
    </citation>
    <scope>NUCLEOTIDE SEQUENCE [LARGE SCALE GENOMIC DNA]</scope>
</reference>
<evidence type="ECO:0000313" key="1">
    <source>
        <dbReference type="EMBL" id="OGG62830.1"/>
    </source>
</evidence>
<comment type="caution">
    <text evidence="1">The sequence shown here is derived from an EMBL/GenBank/DDBJ whole genome shotgun (WGS) entry which is preliminary data.</text>
</comment>